<dbReference type="InterPro" id="IPR052345">
    <property type="entry name" value="Rad_response_metalloprotease"/>
</dbReference>
<dbReference type="Pfam" id="PF06114">
    <property type="entry name" value="Peptidase_M78"/>
    <property type="match status" value="1"/>
</dbReference>
<gene>
    <name evidence="2" type="ORF">DYE48_17500</name>
</gene>
<proteinExistence type="predicted"/>
<evidence type="ECO:0000313" key="2">
    <source>
        <dbReference type="EMBL" id="REJ06928.1"/>
    </source>
</evidence>
<protein>
    <submittedName>
        <fullName evidence="2">ImmA/IrrE family metallo-endopeptidase</fullName>
    </submittedName>
</protein>
<accession>A0A3E0J1Y1</accession>
<dbReference type="AlphaFoldDB" id="A0A3E0J1Y1"/>
<dbReference type="Proteomes" id="UP000256305">
    <property type="component" value="Unassembled WGS sequence"/>
</dbReference>
<dbReference type="PANTHER" id="PTHR43236">
    <property type="entry name" value="ANTITOXIN HIGA1"/>
    <property type="match status" value="1"/>
</dbReference>
<reference evidence="2 3" key="1">
    <citation type="submission" date="2018-08" db="EMBL/GenBank/DDBJ databases">
        <title>Genome sequence of Halobacillus trueperi KCTC 3686.</title>
        <authorList>
            <person name="Cho K.H."/>
            <person name="Kwak M.-J."/>
            <person name="Kim B.-Y."/>
            <person name="Chun J."/>
        </authorList>
    </citation>
    <scope>NUCLEOTIDE SEQUENCE [LARGE SCALE GENOMIC DNA]</scope>
    <source>
        <strain evidence="2 3">KCTC 3686</strain>
    </source>
</reference>
<keyword evidence="3" id="KW-1185">Reference proteome</keyword>
<name>A0A3E0J1Y1_9BACI</name>
<dbReference type="EMBL" id="QUAE01000021">
    <property type="protein sequence ID" value="REJ06928.1"/>
    <property type="molecule type" value="Genomic_DNA"/>
</dbReference>
<feature type="domain" description="IrrE N-terminal-like" evidence="1">
    <location>
        <begin position="69"/>
        <end position="199"/>
    </location>
</feature>
<organism evidence="2 3">
    <name type="scientific">Halobacillus trueperi</name>
    <dbReference type="NCBI Taxonomy" id="156205"/>
    <lineage>
        <taxon>Bacteria</taxon>
        <taxon>Bacillati</taxon>
        <taxon>Bacillota</taxon>
        <taxon>Bacilli</taxon>
        <taxon>Bacillales</taxon>
        <taxon>Bacillaceae</taxon>
        <taxon>Halobacillus</taxon>
    </lineage>
</organism>
<comment type="caution">
    <text evidence="2">The sequence shown here is derived from an EMBL/GenBank/DDBJ whole genome shotgun (WGS) entry which is preliminary data.</text>
</comment>
<evidence type="ECO:0000313" key="3">
    <source>
        <dbReference type="Proteomes" id="UP000256305"/>
    </source>
</evidence>
<evidence type="ECO:0000259" key="1">
    <source>
        <dbReference type="Pfam" id="PF06114"/>
    </source>
</evidence>
<sequence>MQQIGEVKGWCIHVSNIIRMDFNTLRGRLKGMTTGFQEKIVDIEEKANDILERYHPQIIPIDPLEIANAEGIEVISVEFTEEEISGLIDIDGMEKTIFVNHFHHPVRKRFTIAHELGHYFLHLQGIRDGVYVDNSINESFFRKEVYGDTDKQKEREANQFAASLLMPKNWVEAKWKETYDIGEMAKLFNVSSSAMGYRLINLGIIQA</sequence>
<dbReference type="Gene3D" id="1.10.10.2910">
    <property type="match status" value="1"/>
</dbReference>
<dbReference type="InterPro" id="IPR010359">
    <property type="entry name" value="IrrE_HExxH"/>
</dbReference>
<dbReference type="PANTHER" id="PTHR43236:SF2">
    <property type="entry name" value="BLL0069 PROTEIN"/>
    <property type="match status" value="1"/>
</dbReference>